<dbReference type="PANTHER" id="PTHR43616:SF5">
    <property type="entry name" value="GLYCEROL DEHYDROGENASE 1"/>
    <property type="match status" value="1"/>
</dbReference>
<proteinExistence type="predicted"/>
<protein>
    <submittedName>
        <fullName evidence="10">Iron-containing alcohol dehydrogenase</fullName>
    </submittedName>
</protein>
<dbReference type="Gene3D" id="1.20.1090.10">
    <property type="entry name" value="Dehydroquinate synthase-like - alpha domain"/>
    <property type="match status" value="1"/>
</dbReference>
<keyword evidence="9" id="KW-1208">Phospholipid metabolism</keyword>
<evidence type="ECO:0000256" key="7">
    <source>
        <dbReference type="ARBA" id="ARBA00023098"/>
    </source>
</evidence>
<comment type="caution">
    <text evidence="10">The sequence shown here is derived from an EMBL/GenBank/DDBJ whole genome shotgun (WGS) entry which is preliminary data.</text>
</comment>
<dbReference type="InterPro" id="IPR016205">
    <property type="entry name" value="Glycerol_DH"/>
</dbReference>
<reference evidence="10 11" key="1">
    <citation type="submission" date="2018-10" db="EMBL/GenBank/DDBJ databases">
        <title>Marmoricola sp. 4Q3S-7 whole genome shotgun sequence.</title>
        <authorList>
            <person name="Li F."/>
        </authorList>
    </citation>
    <scope>NUCLEOTIDE SEQUENCE [LARGE SCALE GENOMIC DNA]</scope>
    <source>
        <strain evidence="10 11">4Q3S-7</strain>
    </source>
</reference>
<dbReference type="InterPro" id="IPR032837">
    <property type="entry name" value="G1PDH"/>
</dbReference>
<sequence length="467" mass="49380">MEVMDEVRVLLRDADPDGELPPCHLRSLVLGRDALEQVPELLDVLLRETGADADGRVVLLVDPTLIVREGADVKLRAEQLLAERFDTVKAVLDDGHDELHVVDEVVAAAAEAARGAAAVVALGGGTVSDIGKLAVAACEPPPVLVTLQTAASVDGYTDDVSVLLRDGVKRTVPSRWPDAVVADAQTIAEAPVGMTCAGFGEMTSMLTAPADWYLASLVGASGFHDGPIRLLDRVGDGLAQWSVGVGSGDPAAVERLTHALAVRGIVTGVAGTTAALSGVEHLVSHMLDLHHAEHDLRMGLHGAQVGVGAVVAAACWELLADRMADETPTLTADALDEDAAHQHVLAAFGHLDERIVAECWSDYAAKLRRLDRERVEAVLGDWPRHVKRLGELVRPSAEIAERLAAAGATASFAALDPAVGPGLARWAVANCALMRNRFTVVDLLMLLGWWGEAEVDEVFERVARVTS</sequence>
<evidence type="ECO:0000313" key="10">
    <source>
        <dbReference type="EMBL" id="RLV50931.1"/>
    </source>
</evidence>
<evidence type="ECO:0000256" key="8">
    <source>
        <dbReference type="ARBA" id="ARBA00023209"/>
    </source>
</evidence>
<dbReference type="GO" id="GO:0008654">
    <property type="term" value="P:phospholipid biosynthetic process"/>
    <property type="evidence" value="ECO:0007669"/>
    <property type="project" value="UniProtKB-KW"/>
</dbReference>
<evidence type="ECO:0000256" key="2">
    <source>
        <dbReference type="ARBA" id="ARBA00022516"/>
    </source>
</evidence>
<evidence type="ECO:0000256" key="5">
    <source>
        <dbReference type="ARBA" id="ARBA00023002"/>
    </source>
</evidence>
<keyword evidence="5" id="KW-0560">Oxidoreductase</keyword>
<evidence type="ECO:0000256" key="4">
    <source>
        <dbReference type="ARBA" id="ARBA00022857"/>
    </source>
</evidence>
<dbReference type="OrthoDB" id="4661864at2"/>
<keyword evidence="3" id="KW-0479">Metal-binding</keyword>
<keyword evidence="11" id="KW-1185">Reference proteome</keyword>
<dbReference type="SUPFAM" id="SSF56796">
    <property type="entry name" value="Dehydroquinate synthase-like"/>
    <property type="match status" value="1"/>
</dbReference>
<dbReference type="PANTHER" id="PTHR43616">
    <property type="entry name" value="GLYCEROL DEHYDROGENASE"/>
    <property type="match status" value="1"/>
</dbReference>
<keyword evidence="4" id="KW-0521">NADP</keyword>
<dbReference type="GO" id="GO:0016614">
    <property type="term" value="F:oxidoreductase activity, acting on CH-OH group of donors"/>
    <property type="evidence" value="ECO:0007669"/>
    <property type="project" value="InterPro"/>
</dbReference>
<keyword evidence="1" id="KW-0963">Cytoplasm</keyword>
<organism evidence="10 11">
    <name type="scientific">Nocardioides mangrovicus</name>
    <dbReference type="NCBI Taxonomy" id="2478913"/>
    <lineage>
        <taxon>Bacteria</taxon>
        <taxon>Bacillati</taxon>
        <taxon>Actinomycetota</taxon>
        <taxon>Actinomycetes</taxon>
        <taxon>Propionibacteriales</taxon>
        <taxon>Nocardioidaceae</taxon>
        <taxon>Nocardioides</taxon>
    </lineage>
</organism>
<name>A0A3L8P6R2_9ACTN</name>
<evidence type="ECO:0000313" key="11">
    <source>
        <dbReference type="Proteomes" id="UP000281708"/>
    </source>
</evidence>
<accession>A0A3L8P6R2</accession>
<dbReference type="GO" id="GO:0046872">
    <property type="term" value="F:metal ion binding"/>
    <property type="evidence" value="ECO:0007669"/>
    <property type="project" value="UniProtKB-KW"/>
</dbReference>
<evidence type="ECO:0000256" key="9">
    <source>
        <dbReference type="ARBA" id="ARBA00023264"/>
    </source>
</evidence>
<dbReference type="EMBL" id="RDBE01000001">
    <property type="protein sequence ID" value="RLV50931.1"/>
    <property type="molecule type" value="Genomic_DNA"/>
</dbReference>
<keyword evidence="7" id="KW-0443">Lipid metabolism</keyword>
<evidence type="ECO:0000256" key="1">
    <source>
        <dbReference type="ARBA" id="ARBA00022490"/>
    </source>
</evidence>
<evidence type="ECO:0000256" key="6">
    <source>
        <dbReference type="ARBA" id="ARBA00023027"/>
    </source>
</evidence>
<keyword evidence="2" id="KW-0444">Lipid biosynthesis</keyword>
<gene>
    <name evidence="10" type="ORF">D9V37_03065</name>
</gene>
<dbReference type="Pfam" id="PF13685">
    <property type="entry name" value="Fe-ADH_2"/>
    <property type="match status" value="1"/>
</dbReference>
<dbReference type="Proteomes" id="UP000281708">
    <property type="component" value="Unassembled WGS sequence"/>
</dbReference>
<dbReference type="RefSeq" id="WP_121804611.1">
    <property type="nucleotide sequence ID" value="NZ_RDBE01000001.1"/>
</dbReference>
<keyword evidence="6" id="KW-0520">NAD</keyword>
<evidence type="ECO:0000256" key="3">
    <source>
        <dbReference type="ARBA" id="ARBA00022723"/>
    </source>
</evidence>
<keyword evidence="8" id="KW-0594">Phospholipid biosynthesis</keyword>
<dbReference type="AlphaFoldDB" id="A0A3L8P6R2"/>
<dbReference type="Gene3D" id="3.40.50.1970">
    <property type="match status" value="1"/>
</dbReference>